<dbReference type="EMBL" id="CACVKT020003131">
    <property type="protein sequence ID" value="CAC5381876.1"/>
    <property type="molecule type" value="Genomic_DNA"/>
</dbReference>
<evidence type="ECO:0000313" key="2">
    <source>
        <dbReference type="EMBL" id="CAC5381876.1"/>
    </source>
</evidence>
<dbReference type="SUPFAM" id="SSF50969">
    <property type="entry name" value="YVTN repeat-like/Quinoprotein amine dehydrogenase"/>
    <property type="match status" value="1"/>
</dbReference>
<dbReference type="AlphaFoldDB" id="A0A6J8BE55"/>
<evidence type="ECO:0000259" key="1">
    <source>
        <dbReference type="Pfam" id="PF18738"/>
    </source>
</evidence>
<organism evidence="2 3">
    <name type="scientific">Mytilus coruscus</name>
    <name type="common">Sea mussel</name>
    <dbReference type="NCBI Taxonomy" id="42192"/>
    <lineage>
        <taxon>Eukaryota</taxon>
        <taxon>Metazoa</taxon>
        <taxon>Spiralia</taxon>
        <taxon>Lophotrochozoa</taxon>
        <taxon>Mollusca</taxon>
        <taxon>Bivalvia</taxon>
        <taxon>Autobranchia</taxon>
        <taxon>Pteriomorphia</taxon>
        <taxon>Mytilida</taxon>
        <taxon>Mytiloidea</taxon>
        <taxon>Mytilidae</taxon>
        <taxon>Mytilinae</taxon>
        <taxon>Mytilus</taxon>
    </lineage>
</organism>
<keyword evidence="3" id="KW-1185">Reference proteome</keyword>
<reference evidence="2 3" key="1">
    <citation type="submission" date="2020-06" db="EMBL/GenBank/DDBJ databases">
        <authorList>
            <person name="Li R."/>
            <person name="Bekaert M."/>
        </authorList>
    </citation>
    <scope>NUCLEOTIDE SEQUENCE [LARGE SCALE GENOMIC DNA]</scope>
    <source>
        <strain evidence="3">wild</strain>
    </source>
</reference>
<name>A0A6J8BE55_MYTCO</name>
<dbReference type="OrthoDB" id="6129107at2759"/>
<dbReference type="InterPro" id="IPR011044">
    <property type="entry name" value="Quino_amine_DH_bsu"/>
</dbReference>
<dbReference type="Gene3D" id="1.20.120.20">
    <property type="entry name" value="Apolipoprotein"/>
    <property type="match status" value="1"/>
</dbReference>
<gene>
    <name evidence="2" type="ORF">MCOR_17737</name>
</gene>
<sequence length="634" mass="72497">MKNSVELAWQECPKKNLKNIWFPFENITESMDREDRHRYFIKRIEIDYTSCGLASLQDFLNKQSTIHVLFHLRHRNTWCCKDKTKCSNNRSLPLQYCQWDLLYTETNPGVNPHDCHCKFSANPVQLGDLDITLASLILLNCCNLTPDEKAAIKKLRQYKNDYLSHNIKGAITKREYRTLWADLTNFILQLDPSKQDNLTRIEARPLDEALCSRYCISLLDLHERLDEICSTIQTMNNSVQGSIQNIGTTVQSSLQNMESSMQVIGNSVQGSLQNMGSSMQVIGNSVQSSLQNMESSMQVIGNSVQGSLQNMGTSMQGTLRNIDTSLQELLFYARRGMACQCYAERIDNQEKRLPFRRKYQLGQSIFTLHNQIDLASVINNALTSSIPNFLTSVAGDDWRGDVTDKVMMDDGRLVICLPYQCRLLICNTDGSQVDSIDVQVRPLDVTAVNNSTVAVTLLFSKCIEMYDINNKQKLKSISVPRMRWCFSDITTINNKLVVGVDYKLQIIDHQTGEVVQTIKTDCVPHWLHGSDDRIFYYNPFNNKLYWYSYTDGSHHTLTLPSPPRRMTTLQDGSMYVICCDGSVQHVSSDGTKYKTVKTKGIKSIHNDCSLYYNCKQRKLVTCYSLPYINIFHEK</sequence>
<evidence type="ECO:0000313" key="3">
    <source>
        <dbReference type="Proteomes" id="UP000507470"/>
    </source>
</evidence>
<dbReference type="Pfam" id="PF18738">
    <property type="entry name" value="HEPN_DZIP3"/>
    <property type="match status" value="1"/>
</dbReference>
<protein>
    <recommendedName>
        <fullName evidence="1">DZIP3-like HEPN domain-containing protein</fullName>
    </recommendedName>
</protein>
<dbReference type="Proteomes" id="UP000507470">
    <property type="component" value="Unassembled WGS sequence"/>
</dbReference>
<dbReference type="InterPro" id="IPR015943">
    <property type="entry name" value="WD40/YVTN_repeat-like_dom_sf"/>
</dbReference>
<dbReference type="InterPro" id="IPR041249">
    <property type="entry name" value="HEPN_DZIP3"/>
</dbReference>
<feature type="domain" description="DZIP3-like HEPN" evidence="1">
    <location>
        <begin position="108"/>
        <end position="212"/>
    </location>
</feature>
<proteinExistence type="predicted"/>
<dbReference type="Gene3D" id="2.130.10.10">
    <property type="entry name" value="YVTN repeat-like/Quinoprotein amine dehydrogenase"/>
    <property type="match status" value="1"/>
</dbReference>
<accession>A0A6J8BE55</accession>